<name>A0A8X6T6F1_NEPPI</name>
<dbReference type="AlphaFoldDB" id="A0A8X6T6F1"/>
<proteinExistence type="predicted"/>
<dbReference type="EMBL" id="BMAW01096930">
    <property type="protein sequence ID" value="GFS77070.1"/>
    <property type="molecule type" value="Genomic_DNA"/>
</dbReference>
<accession>A0A8X6T6F1</accession>
<evidence type="ECO:0000313" key="3">
    <source>
        <dbReference type="Proteomes" id="UP000887013"/>
    </source>
</evidence>
<evidence type="ECO:0000313" key="1">
    <source>
        <dbReference type="EMBL" id="GFS77070.1"/>
    </source>
</evidence>
<protein>
    <submittedName>
        <fullName evidence="1">Uncharacterized protein</fullName>
    </submittedName>
</protein>
<evidence type="ECO:0000313" key="2">
    <source>
        <dbReference type="EMBL" id="GFS97828.1"/>
    </source>
</evidence>
<dbReference type="Proteomes" id="UP000887013">
    <property type="component" value="Unassembled WGS sequence"/>
</dbReference>
<keyword evidence="3" id="KW-1185">Reference proteome</keyword>
<reference evidence="1" key="1">
    <citation type="submission" date="2020-08" db="EMBL/GenBank/DDBJ databases">
        <title>Multicomponent nature underlies the extraordinary mechanical properties of spider dragline silk.</title>
        <authorList>
            <person name="Kono N."/>
            <person name="Nakamura H."/>
            <person name="Mori M."/>
            <person name="Yoshida Y."/>
            <person name="Ohtoshi R."/>
            <person name="Malay A.D."/>
            <person name="Moran D.A.P."/>
            <person name="Tomita M."/>
            <person name="Numata K."/>
            <person name="Arakawa K."/>
        </authorList>
    </citation>
    <scope>NUCLEOTIDE SEQUENCE</scope>
</reference>
<dbReference type="EMBL" id="BMAW01101041">
    <property type="protein sequence ID" value="GFS97828.1"/>
    <property type="molecule type" value="Genomic_DNA"/>
</dbReference>
<sequence>MPKSYSDSLDHKEIKNQLEENGSAVDVPQSETEILSNKLDNELEHLAAFMPSGIEMTKKFQEEDPETWNCHESD</sequence>
<gene>
    <name evidence="1" type="ORF">NPIL_117711</name>
    <name evidence="2" type="ORF">NPIL_212611</name>
</gene>
<comment type="caution">
    <text evidence="1">The sequence shown here is derived from an EMBL/GenBank/DDBJ whole genome shotgun (WGS) entry which is preliminary data.</text>
</comment>
<organism evidence="1 3">
    <name type="scientific">Nephila pilipes</name>
    <name type="common">Giant wood spider</name>
    <name type="synonym">Nephila maculata</name>
    <dbReference type="NCBI Taxonomy" id="299642"/>
    <lineage>
        <taxon>Eukaryota</taxon>
        <taxon>Metazoa</taxon>
        <taxon>Ecdysozoa</taxon>
        <taxon>Arthropoda</taxon>
        <taxon>Chelicerata</taxon>
        <taxon>Arachnida</taxon>
        <taxon>Araneae</taxon>
        <taxon>Araneomorphae</taxon>
        <taxon>Entelegynae</taxon>
        <taxon>Araneoidea</taxon>
        <taxon>Nephilidae</taxon>
        <taxon>Nephila</taxon>
    </lineage>
</organism>